<sequence>MVPFPNTRFRSVQETCLCGRRNTPPHALTHTHTQGTKACHSTKYPDSNRIVPGCPARVPAPESKAKATQKTALSALENHSQPGFPFHSKVAKAGSDIRRDLRRHCGKGKQSLFPPTCMFNWALALLRCSRLAREPVQGCVHRFEDPVWLGKDGIWEGPTQCQAALNRT</sequence>
<evidence type="ECO:0000313" key="1">
    <source>
        <dbReference type="EMBL" id="KAH7990237.1"/>
    </source>
</evidence>
<accession>A0ACB8ECT7</accession>
<reference evidence="1" key="1">
    <citation type="submission" date="2021-08" db="EMBL/GenBank/DDBJ databases">
        <title>The first chromosome-level gecko genome reveals the dynamic sex chromosomes of Neotropical dwarf geckos (Sphaerodactylidae: Sphaerodactylus).</title>
        <authorList>
            <person name="Pinto B.J."/>
            <person name="Keating S.E."/>
            <person name="Gamble T."/>
        </authorList>
    </citation>
    <scope>NUCLEOTIDE SEQUENCE</scope>
    <source>
        <strain evidence="1">TG3544</strain>
    </source>
</reference>
<evidence type="ECO:0000313" key="2">
    <source>
        <dbReference type="Proteomes" id="UP000827872"/>
    </source>
</evidence>
<protein>
    <submittedName>
        <fullName evidence="1">Uncharacterized protein</fullName>
    </submittedName>
</protein>
<comment type="caution">
    <text evidence="1">The sequence shown here is derived from an EMBL/GenBank/DDBJ whole genome shotgun (WGS) entry which is preliminary data.</text>
</comment>
<keyword evidence="2" id="KW-1185">Reference proteome</keyword>
<name>A0ACB8ECT7_9SAUR</name>
<dbReference type="Proteomes" id="UP000827872">
    <property type="component" value="Linkage Group LG16"/>
</dbReference>
<gene>
    <name evidence="1" type="ORF">K3G42_004718</name>
</gene>
<proteinExistence type="predicted"/>
<dbReference type="EMBL" id="CM037629">
    <property type="protein sequence ID" value="KAH7990237.1"/>
    <property type="molecule type" value="Genomic_DNA"/>
</dbReference>
<organism evidence="1 2">
    <name type="scientific">Sphaerodactylus townsendi</name>
    <dbReference type="NCBI Taxonomy" id="933632"/>
    <lineage>
        <taxon>Eukaryota</taxon>
        <taxon>Metazoa</taxon>
        <taxon>Chordata</taxon>
        <taxon>Craniata</taxon>
        <taxon>Vertebrata</taxon>
        <taxon>Euteleostomi</taxon>
        <taxon>Lepidosauria</taxon>
        <taxon>Squamata</taxon>
        <taxon>Bifurcata</taxon>
        <taxon>Gekkota</taxon>
        <taxon>Sphaerodactylidae</taxon>
        <taxon>Sphaerodactylus</taxon>
    </lineage>
</organism>